<dbReference type="FunFam" id="3.30.160.60:FF:000100">
    <property type="entry name" value="Zinc finger 45-like"/>
    <property type="match status" value="1"/>
</dbReference>
<protein>
    <recommendedName>
        <fullName evidence="8">C2H2-type domain-containing protein</fullName>
    </recommendedName>
</protein>
<dbReference type="InterPro" id="IPR013087">
    <property type="entry name" value="Znf_C2H2_type"/>
</dbReference>
<dbReference type="SMART" id="SM00355">
    <property type="entry name" value="ZnF_C2H2"/>
    <property type="match status" value="12"/>
</dbReference>
<feature type="compositionally biased region" description="Basic and acidic residues" evidence="7">
    <location>
        <begin position="153"/>
        <end position="165"/>
    </location>
</feature>
<dbReference type="Gene3D" id="3.30.160.60">
    <property type="entry name" value="Classic Zinc Finger"/>
    <property type="match status" value="6"/>
</dbReference>
<dbReference type="GO" id="GO:0000978">
    <property type="term" value="F:RNA polymerase II cis-regulatory region sequence-specific DNA binding"/>
    <property type="evidence" value="ECO:0007669"/>
    <property type="project" value="TreeGrafter"/>
</dbReference>
<comment type="caution">
    <text evidence="9">The sequence shown here is derived from an EMBL/GenBank/DDBJ whole genome shotgun (WGS) entry which is preliminary data.</text>
</comment>
<dbReference type="EMBL" id="LNIX01000005">
    <property type="protein sequence ID" value="OXA54186.1"/>
    <property type="molecule type" value="Genomic_DNA"/>
</dbReference>
<evidence type="ECO:0000256" key="3">
    <source>
        <dbReference type="ARBA" id="ARBA00022771"/>
    </source>
</evidence>
<feature type="domain" description="C2H2-type" evidence="8">
    <location>
        <begin position="632"/>
        <end position="660"/>
    </location>
</feature>
<feature type="domain" description="C2H2-type" evidence="8">
    <location>
        <begin position="593"/>
        <end position="621"/>
    </location>
</feature>
<dbReference type="PROSITE" id="PS50157">
    <property type="entry name" value="ZINC_FINGER_C2H2_2"/>
    <property type="match status" value="7"/>
</dbReference>
<gene>
    <name evidence="9" type="ORF">Fcan01_10942</name>
</gene>
<keyword evidence="1" id="KW-0479">Metal-binding</keyword>
<feature type="compositionally biased region" description="Basic residues" evidence="7">
    <location>
        <begin position="1"/>
        <end position="16"/>
    </location>
</feature>
<dbReference type="AlphaFoldDB" id="A0A226EBW7"/>
<keyword evidence="2" id="KW-0677">Repeat</keyword>
<evidence type="ECO:0000256" key="5">
    <source>
        <dbReference type="ARBA" id="ARBA00023242"/>
    </source>
</evidence>
<evidence type="ECO:0000256" key="4">
    <source>
        <dbReference type="ARBA" id="ARBA00022833"/>
    </source>
</evidence>
<feature type="region of interest" description="Disordered" evidence="7">
    <location>
        <begin position="1"/>
        <end position="32"/>
    </location>
</feature>
<feature type="domain" description="C2H2-type" evidence="8">
    <location>
        <begin position="453"/>
        <end position="482"/>
    </location>
</feature>
<feature type="domain" description="C2H2-type" evidence="8">
    <location>
        <begin position="532"/>
        <end position="560"/>
    </location>
</feature>
<feature type="domain" description="C2H2-type" evidence="8">
    <location>
        <begin position="354"/>
        <end position="381"/>
    </location>
</feature>
<keyword evidence="3 6" id="KW-0863">Zinc-finger</keyword>
<dbReference type="GO" id="GO:0001228">
    <property type="term" value="F:DNA-binding transcription activator activity, RNA polymerase II-specific"/>
    <property type="evidence" value="ECO:0007669"/>
    <property type="project" value="TreeGrafter"/>
</dbReference>
<dbReference type="GO" id="GO:0008270">
    <property type="term" value="F:zinc ion binding"/>
    <property type="evidence" value="ECO:0007669"/>
    <property type="project" value="UniProtKB-KW"/>
</dbReference>
<feature type="domain" description="C2H2-type" evidence="8">
    <location>
        <begin position="483"/>
        <end position="510"/>
    </location>
</feature>
<evidence type="ECO:0000313" key="10">
    <source>
        <dbReference type="Proteomes" id="UP000198287"/>
    </source>
</evidence>
<dbReference type="OrthoDB" id="8922241at2759"/>
<evidence type="ECO:0000256" key="7">
    <source>
        <dbReference type="SAM" id="MobiDB-lite"/>
    </source>
</evidence>
<sequence>MDDKNLKRRRISPRRGAKPDKNPSILLERGPIKKSRIKDDDNDVVQQICFSCGISPIASKSLPRRRYLEQTAVFKNLIMDPQFQAKLSPSMYRDFAENEESCGKCWARIKEVWGLKQEIISMQKELDELVENGRESVLKMKKSKGNDGPENVDETRTMTTREKAPRSPKRKNIASSPGSNISPQPQSPPISDHFVIKCEVSEDDDGEHVGLQKDAIVTSDEMEIDEKTSSKKSSPTQTRAKESTSPQRPTRKSSRMAEMKMKGKLSAKDSQVPVDQLEEMNDQSYNSESDGHSDNSESPDFKKGKRRSQNKAKLECSKCGKPCGRLKYLIQHEIVVCKIHYDDNELKKMNINFFPCEVCGRQCCTKTDLDRHILTHTVRELGSKSDKPDSPMSFKNDDPDQDDNPTMPTKEKFTCSKCGKELHRRLRLISHEITVCKVPYDEVKLKQEGIKLLKCDYDQCDRVFVLGADLRKHILTHTGSKPYTCDKCRKFFTQPTSLRLHRTIYCSAGKIDSELRKKFIEKQVENKAHCNKKCPHCRKRFVSDDRLEKHIATAHTSNQEGFIICEFCGKSISSKPGQLAIHIRRVHQGVHRHSCSYCGKGYFSVADLTSHVRNNHEKNSKAADVSNPKEQFSCDQCPKTFLYSRTLSDHKKMVHLGVRRFECQTCHAKFYRAPDFKKHVKTHNKPIHKCERCGQEFTSLNGFHNHTKLAKTDCRLLNGQRRRGKKTLVEKQCPHCPLILMGALKFKMHMRHVHPEEGQLKDMDSEEGKDEEGSADITFREGEQEAPSSFVVLDDAIIECEIVVT</sequence>
<accession>A0A226EBW7</accession>
<organism evidence="9 10">
    <name type="scientific">Folsomia candida</name>
    <name type="common">Springtail</name>
    <dbReference type="NCBI Taxonomy" id="158441"/>
    <lineage>
        <taxon>Eukaryota</taxon>
        <taxon>Metazoa</taxon>
        <taxon>Ecdysozoa</taxon>
        <taxon>Arthropoda</taxon>
        <taxon>Hexapoda</taxon>
        <taxon>Collembola</taxon>
        <taxon>Entomobryomorpha</taxon>
        <taxon>Isotomoidea</taxon>
        <taxon>Isotomidae</taxon>
        <taxon>Proisotominae</taxon>
        <taxon>Folsomia</taxon>
    </lineage>
</organism>
<feature type="compositionally biased region" description="Basic and acidic residues" evidence="7">
    <location>
        <begin position="380"/>
        <end position="389"/>
    </location>
</feature>
<feature type="domain" description="C2H2-type" evidence="8">
    <location>
        <begin position="661"/>
        <end position="683"/>
    </location>
</feature>
<reference evidence="9 10" key="1">
    <citation type="submission" date="2015-12" db="EMBL/GenBank/DDBJ databases">
        <title>The genome of Folsomia candida.</title>
        <authorList>
            <person name="Faddeeva A."/>
            <person name="Derks M.F."/>
            <person name="Anvar Y."/>
            <person name="Smit S."/>
            <person name="Van Straalen N."/>
            <person name="Roelofs D."/>
        </authorList>
    </citation>
    <scope>NUCLEOTIDE SEQUENCE [LARGE SCALE GENOMIC DNA]</scope>
    <source>
        <strain evidence="9 10">VU population</strain>
        <tissue evidence="9">Whole body</tissue>
    </source>
</reference>
<dbReference type="PROSITE" id="PS00028">
    <property type="entry name" value="ZINC_FINGER_C2H2_1"/>
    <property type="match status" value="7"/>
</dbReference>
<proteinExistence type="predicted"/>
<dbReference type="Pfam" id="PF00096">
    <property type="entry name" value="zf-C2H2"/>
    <property type="match status" value="3"/>
</dbReference>
<dbReference type="Proteomes" id="UP000198287">
    <property type="component" value="Unassembled WGS sequence"/>
</dbReference>
<evidence type="ECO:0000313" key="9">
    <source>
        <dbReference type="EMBL" id="OXA54186.1"/>
    </source>
</evidence>
<feature type="region of interest" description="Disordered" evidence="7">
    <location>
        <begin position="139"/>
        <end position="307"/>
    </location>
</feature>
<evidence type="ECO:0000259" key="8">
    <source>
        <dbReference type="PROSITE" id="PS50157"/>
    </source>
</evidence>
<keyword evidence="10" id="KW-1185">Reference proteome</keyword>
<feature type="region of interest" description="Disordered" evidence="7">
    <location>
        <begin position="380"/>
        <end position="409"/>
    </location>
</feature>
<dbReference type="PANTHER" id="PTHR24393:SF34">
    <property type="entry name" value="PR_SET DOMAIN 13"/>
    <property type="match status" value="1"/>
</dbReference>
<feature type="region of interest" description="Disordered" evidence="7">
    <location>
        <begin position="756"/>
        <end position="781"/>
    </location>
</feature>
<keyword evidence="4" id="KW-0862">Zinc</keyword>
<dbReference type="PANTHER" id="PTHR24393">
    <property type="entry name" value="ZINC FINGER PROTEIN"/>
    <property type="match status" value="1"/>
</dbReference>
<name>A0A226EBW7_FOLCA</name>
<dbReference type="SUPFAM" id="SSF57667">
    <property type="entry name" value="beta-beta-alpha zinc fingers"/>
    <property type="match status" value="4"/>
</dbReference>
<keyword evidence="5" id="KW-0539">Nucleus</keyword>
<dbReference type="OMA" id="NYEENSA"/>
<dbReference type="InterPro" id="IPR036236">
    <property type="entry name" value="Znf_C2H2_sf"/>
</dbReference>
<feature type="compositionally biased region" description="Low complexity" evidence="7">
    <location>
        <begin position="175"/>
        <end position="184"/>
    </location>
</feature>
<dbReference type="GO" id="GO:0005634">
    <property type="term" value="C:nucleus"/>
    <property type="evidence" value="ECO:0007669"/>
    <property type="project" value="TreeGrafter"/>
</dbReference>
<feature type="compositionally biased region" description="Acidic residues" evidence="7">
    <location>
        <begin position="764"/>
        <end position="774"/>
    </location>
</feature>
<evidence type="ECO:0000256" key="6">
    <source>
        <dbReference type="PROSITE-ProRule" id="PRU00042"/>
    </source>
</evidence>
<evidence type="ECO:0000256" key="2">
    <source>
        <dbReference type="ARBA" id="ARBA00022737"/>
    </source>
</evidence>
<feature type="compositionally biased region" description="Basic and acidic residues" evidence="7">
    <location>
        <begin position="289"/>
        <end position="302"/>
    </location>
</feature>
<evidence type="ECO:0000256" key="1">
    <source>
        <dbReference type="ARBA" id="ARBA00022723"/>
    </source>
</evidence>